<gene>
    <name evidence="5" type="ORF">DACRYDRAFT_95493</name>
</gene>
<accession>M5FY91</accession>
<dbReference type="EMBL" id="JH795866">
    <property type="protein sequence ID" value="EJU00785.1"/>
    <property type="molecule type" value="Genomic_DNA"/>
</dbReference>
<dbReference type="AlphaFoldDB" id="M5FY91"/>
<keyword evidence="6" id="KW-1185">Reference proteome</keyword>
<keyword evidence="2 3" id="KW-0378">Hydrolase</keyword>
<dbReference type="InterPro" id="IPR002018">
    <property type="entry name" value="CarbesteraseB"/>
</dbReference>
<dbReference type="Gene3D" id="3.40.50.1820">
    <property type="entry name" value="alpha/beta hydrolase"/>
    <property type="match status" value="1"/>
</dbReference>
<dbReference type="GO" id="GO:0016787">
    <property type="term" value="F:hydrolase activity"/>
    <property type="evidence" value="ECO:0007669"/>
    <property type="project" value="UniProtKB-KW"/>
</dbReference>
<dbReference type="RefSeq" id="XP_040627682.1">
    <property type="nucleotide sequence ID" value="XM_040777300.1"/>
</dbReference>
<dbReference type="PROSITE" id="PS00941">
    <property type="entry name" value="CARBOXYLESTERASE_B_2"/>
    <property type="match status" value="1"/>
</dbReference>
<feature type="signal peptide" evidence="3">
    <location>
        <begin position="1"/>
        <end position="18"/>
    </location>
</feature>
<name>M5FY91_DACPD</name>
<dbReference type="STRING" id="1858805.M5FY91"/>
<evidence type="ECO:0000313" key="5">
    <source>
        <dbReference type="EMBL" id="EJU00785.1"/>
    </source>
</evidence>
<dbReference type="InterPro" id="IPR050309">
    <property type="entry name" value="Type-B_Carboxylest/Lipase"/>
</dbReference>
<dbReference type="ESTHER" id="dacsp-m5fy91">
    <property type="family name" value="Fungal_carboxylesterase_lipase"/>
</dbReference>
<dbReference type="OMA" id="MESGAPW"/>
<evidence type="ECO:0000259" key="4">
    <source>
        <dbReference type="Pfam" id="PF00135"/>
    </source>
</evidence>
<dbReference type="EC" id="3.1.1.-" evidence="3"/>
<dbReference type="InterPro" id="IPR019819">
    <property type="entry name" value="Carboxylesterase_B_CS"/>
</dbReference>
<dbReference type="SUPFAM" id="SSF53474">
    <property type="entry name" value="alpha/beta-Hydrolases"/>
    <property type="match status" value="1"/>
</dbReference>
<evidence type="ECO:0000313" key="6">
    <source>
        <dbReference type="Proteomes" id="UP000030653"/>
    </source>
</evidence>
<sequence length="510" mass="54796">MMLNFLLACLQASASAGAAVGGPQVALEYGTFLGWTNTSNGVELFLGLPYAAPPVGDKRLRHPAPVNSFQGVQDATRQKADCMQAPSALNPIPASLLEDFANISATTSSRPGVVQTANTSEGCLYVNLFRPEGTREGAKLPVLFWIYGGGGINGRISAYVLPGQNIVQTSVENGQPIIFVAVNYRMSIWGFLPGQEVIDAGVSNLGILDQRAALDWVQKYVAAFGGDPENVTVSGGSAGAICTFFQLLMYGGQNAPFKRAILKSGSLVPMAPSPAAYPQARFDKFVALVGCAEAVDKISCLRGVPNELLAESVGNTTFWWTIKDLVLYAPQVDGWTLPDTPQNLLRQGRFAKVPIIVGDVMDEGAGFEAFWCNVTDEEGFEGWMENLYVKGRLKRNSAAYPQDPAQGSPFGTGNLYQLTPQTKRMNAIFGDYLFVAARRFVLSQYTAQGLPAWSYLYGHSRTAWYGASHGSDIASLFGLLKDQVSRGMMTAYISFVTTGNPNACCSTKSA</sequence>
<dbReference type="OrthoDB" id="408631at2759"/>
<dbReference type="GeneID" id="63692362"/>
<organism evidence="5 6">
    <name type="scientific">Dacryopinax primogenitus (strain DJM 731)</name>
    <name type="common">Brown rot fungus</name>
    <dbReference type="NCBI Taxonomy" id="1858805"/>
    <lineage>
        <taxon>Eukaryota</taxon>
        <taxon>Fungi</taxon>
        <taxon>Dikarya</taxon>
        <taxon>Basidiomycota</taxon>
        <taxon>Agaricomycotina</taxon>
        <taxon>Dacrymycetes</taxon>
        <taxon>Dacrymycetales</taxon>
        <taxon>Dacrymycetaceae</taxon>
        <taxon>Dacryopinax</taxon>
    </lineage>
</organism>
<dbReference type="InterPro" id="IPR019826">
    <property type="entry name" value="Carboxylesterase_B_AS"/>
</dbReference>
<dbReference type="Proteomes" id="UP000030653">
    <property type="component" value="Unassembled WGS sequence"/>
</dbReference>
<evidence type="ECO:0000256" key="1">
    <source>
        <dbReference type="ARBA" id="ARBA00005964"/>
    </source>
</evidence>
<proteinExistence type="inferred from homology"/>
<feature type="domain" description="Carboxylesterase type B" evidence="4">
    <location>
        <begin position="23"/>
        <end position="503"/>
    </location>
</feature>
<evidence type="ECO:0000256" key="2">
    <source>
        <dbReference type="ARBA" id="ARBA00022801"/>
    </source>
</evidence>
<comment type="similarity">
    <text evidence="1 3">Belongs to the type-B carboxylesterase/lipase family.</text>
</comment>
<dbReference type="InterPro" id="IPR029058">
    <property type="entry name" value="AB_hydrolase_fold"/>
</dbReference>
<protein>
    <recommendedName>
        <fullName evidence="3">Carboxylic ester hydrolase</fullName>
        <ecNumber evidence="3">3.1.1.-</ecNumber>
    </recommendedName>
</protein>
<dbReference type="Pfam" id="PF00135">
    <property type="entry name" value="COesterase"/>
    <property type="match status" value="1"/>
</dbReference>
<keyword evidence="3" id="KW-0732">Signal</keyword>
<feature type="chain" id="PRO_5005140980" description="Carboxylic ester hydrolase" evidence="3">
    <location>
        <begin position="19"/>
        <end position="510"/>
    </location>
</feature>
<dbReference type="HOGENOM" id="CLU_006586_10_6_1"/>
<dbReference type="PROSITE" id="PS00122">
    <property type="entry name" value="CARBOXYLESTERASE_B_1"/>
    <property type="match status" value="1"/>
</dbReference>
<dbReference type="PANTHER" id="PTHR11559">
    <property type="entry name" value="CARBOXYLESTERASE"/>
    <property type="match status" value="1"/>
</dbReference>
<reference evidence="5 6" key="1">
    <citation type="journal article" date="2012" name="Science">
        <title>The Paleozoic origin of enzymatic lignin decomposition reconstructed from 31 fungal genomes.</title>
        <authorList>
            <person name="Floudas D."/>
            <person name="Binder M."/>
            <person name="Riley R."/>
            <person name="Barry K."/>
            <person name="Blanchette R.A."/>
            <person name="Henrissat B."/>
            <person name="Martinez A.T."/>
            <person name="Otillar R."/>
            <person name="Spatafora J.W."/>
            <person name="Yadav J.S."/>
            <person name="Aerts A."/>
            <person name="Benoit I."/>
            <person name="Boyd A."/>
            <person name="Carlson A."/>
            <person name="Copeland A."/>
            <person name="Coutinho P.M."/>
            <person name="de Vries R.P."/>
            <person name="Ferreira P."/>
            <person name="Findley K."/>
            <person name="Foster B."/>
            <person name="Gaskell J."/>
            <person name="Glotzer D."/>
            <person name="Gorecki P."/>
            <person name="Heitman J."/>
            <person name="Hesse C."/>
            <person name="Hori C."/>
            <person name="Igarashi K."/>
            <person name="Jurgens J.A."/>
            <person name="Kallen N."/>
            <person name="Kersten P."/>
            <person name="Kohler A."/>
            <person name="Kuees U."/>
            <person name="Kumar T.K.A."/>
            <person name="Kuo A."/>
            <person name="LaButti K."/>
            <person name="Larrondo L.F."/>
            <person name="Lindquist E."/>
            <person name="Ling A."/>
            <person name="Lombard V."/>
            <person name="Lucas S."/>
            <person name="Lundell T."/>
            <person name="Martin R."/>
            <person name="McLaughlin D.J."/>
            <person name="Morgenstern I."/>
            <person name="Morin E."/>
            <person name="Murat C."/>
            <person name="Nagy L.G."/>
            <person name="Nolan M."/>
            <person name="Ohm R.A."/>
            <person name="Patyshakuliyeva A."/>
            <person name="Rokas A."/>
            <person name="Ruiz-Duenas F.J."/>
            <person name="Sabat G."/>
            <person name="Salamov A."/>
            <person name="Samejima M."/>
            <person name="Schmutz J."/>
            <person name="Slot J.C."/>
            <person name="St John F."/>
            <person name="Stenlid J."/>
            <person name="Sun H."/>
            <person name="Sun S."/>
            <person name="Syed K."/>
            <person name="Tsang A."/>
            <person name="Wiebenga A."/>
            <person name="Young D."/>
            <person name="Pisabarro A."/>
            <person name="Eastwood D.C."/>
            <person name="Martin F."/>
            <person name="Cullen D."/>
            <person name="Grigoriev I.V."/>
            <person name="Hibbett D.S."/>
        </authorList>
    </citation>
    <scope>NUCLEOTIDE SEQUENCE [LARGE SCALE GENOMIC DNA]</scope>
    <source>
        <strain evidence="5 6">DJM-731 SS1</strain>
    </source>
</reference>
<evidence type="ECO:0000256" key="3">
    <source>
        <dbReference type="RuleBase" id="RU361235"/>
    </source>
</evidence>